<organism evidence="1 2">
    <name type="scientific">Hibiscus sabdariffa</name>
    <name type="common">roselle</name>
    <dbReference type="NCBI Taxonomy" id="183260"/>
    <lineage>
        <taxon>Eukaryota</taxon>
        <taxon>Viridiplantae</taxon>
        <taxon>Streptophyta</taxon>
        <taxon>Embryophyta</taxon>
        <taxon>Tracheophyta</taxon>
        <taxon>Spermatophyta</taxon>
        <taxon>Magnoliopsida</taxon>
        <taxon>eudicotyledons</taxon>
        <taxon>Gunneridae</taxon>
        <taxon>Pentapetalae</taxon>
        <taxon>rosids</taxon>
        <taxon>malvids</taxon>
        <taxon>Malvales</taxon>
        <taxon>Malvaceae</taxon>
        <taxon>Malvoideae</taxon>
        <taxon>Hibiscus</taxon>
    </lineage>
</organism>
<accession>A0ABR2B507</accession>
<dbReference type="InterPro" id="IPR036397">
    <property type="entry name" value="RNaseH_sf"/>
</dbReference>
<reference evidence="1 2" key="1">
    <citation type="journal article" date="2024" name="G3 (Bethesda)">
        <title>Genome assembly of Hibiscus sabdariffa L. provides insights into metabolisms of medicinal natural products.</title>
        <authorList>
            <person name="Kim T."/>
        </authorList>
    </citation>
    <scope>NUCLEOTIDE SEQUENCE [LARGE SCALE GENOMIC DNA]</scope>
    <source>
        <strain evidence="1">TK-2024</strain>
        <tissue evidence="1">Old leaves</tissue>
    </source>
</reference>
<comment type="caution">
    <text evidence="1">The sequence shown here is derived from an EMBL/GenBank/DDBJ whole genome shotgun (WGS) entry which is preliminary data.</text>
</comment>
<evidence type="ECO:0000313" key="1">
    <source>
        <dbReference type="EMBL" id="KAK8501944.1"/>
    </source>
</evidence>
<gene>
    <name evidence="1" type="ORF">V6N12_019682</name>
</gene>
<dbReference type="InterPro" id="IPR012337">
    <property type="entry name" value="RNaseH-like_sf"/>
</dbReference>
<proteinExistence type="predicted"/>
<keyword evidence="2" id="KW-1185">Reference proteome</keyword>
<dbReference type="EMBL" id="JBBPBM010000179">
    <property type="protein sequence ID" value="KAK8501944.1"/>
    <property type="molecule type" value="Genomic_DNA"/>
</dbReference>
<dbReference type="SUPFAM" id="SSF53098">
    <property type="entry name" value="Ribonuclease H-like"/>
    <property type="match status" value="1"/>
</dbReference>
<dbReference type="Gene3D" id="3.30.420.10">
    <property type="entry name" value="Ribonuclease H-like superfamily/Ribonuclease H"/>
    <property type="match status" value="1"/>
</dbReference>
<name>A0ABR2B507_9ROSI</name>
<evidence type="ECO:0008006" key="3">
    <source>
        <dbReference type="Google" id="ProtNLM"/>
    </source>
</evidence>
<protein>
    <recommendedName>
        <fullName evidence="3">RNase H type-1 domain-containing protein</fullName>
    </recommendedName>
</protein>
<sequence length="139" mass="15816">MVLDADFVERKSVLDRGNRFIEECKTAYSQMLLVPMVVQRRKQWWEGPQRGWVKANICNGLSSTLQHGVLVSTIHDLLQRSWQVRIRHVGRSGNAVADKLARLGQQCMLQGSYFAAPAVEVVGLVGEEQHRWEDHMMGS</sequence>
<dbReference type="Proteomes" id="UP001472677">
    <property type="component" value="Unassembled WGS sequence"/>
</dbReference>
<evidence type="ECO:0000313" key="2">
    <source>
        <dbReference type="Proteomes" id="UP001472677"/>
    </source>
</evidence>